<reference evidence="2 3" key="1">
    <citation type="journal article" date="2021" name="Elife">
        <title>Chloroplast acquisition without the gene transfer in kleptoplastic sea slugs, Plakobranchus ocellatus.</title>
        <authorList>
            <person name="Maeda T."/>
            <person name="Takahashi S."/>
            <person name="Yoshida T."/>
            <person name="Shimamura S."/>
            <person name="Takaki Y."/>
            <person name="Nagai Y."/>
            <person name="Toyoda A."/>
            <person name="Suzuki Y."/>
            <person name="Arimoto A."/>
            <person name="Ishii H."/>
            <person name="Satoh N."/>
            <person name="Nishiyama T."/>
            <person name="Hasebe M."/>
            <person name="Maruyama T."/>
            <person name="Minagawa J."/>
            <person name="Obokata J."/>
            <person name="Shigenobu S."/>
        </authorList>
    </citation>
    <scope>NUCLEOTIDE SEQUENCE [LARGE SCALE GENOMIC DNA]</scope>
</reference>
<evidence type="ECO:0000256" key="1">
    <source>
        <dbReference type="SAM" id="MobiDB-lite"/>
    </source>
</evidence>
<dbReference type="EMBL" id="BLXT01008609">
    <property type="protein sequence ID" value="GFO50283.1"/>
    <property type="molecule type" value="Genomic_DNA"/>
</dbReference>
<name>A0AAV4E152_9GAST</name>
<dbReference type="Proteomes" id="UP000735302">
    <property type="component" value="Unassembled WGS sequence"/>
</dbReference>
<keyword evidence="3" id="KW-1185">Reference proteome</keyword>
<gene>
    <name evidence="2" type="ORF">PoB_007678800</name>
</gene>
<feature type="region of interest" description="Disordered" evidence="1">
    <location>
        <begin position="66"/>
        <end position="86"/>
    </location>
</feature>
<evidence type="ECO:0000313" key="2">
    <source>
        <dbReference type="EMBL" id="GFO50283.1"/>
    </source>
</evidence>
<dbReference type="AlphaFoldDB" id="A0AAV4E152"/>
<feature type="compositionally biased region" description="Polar residues" evidence="1">
    <location>
        <begin position="66"/>
        <end position="79"/>
    </location>
</feature>
<protein>
    <submittedName>
        <fullName evidence="2">Uncharacterized protein</fullName>
    </submittedName>
</protein>
<evidence type="ECO:0000313" key="3">
    <source>
        <dbReference type="Proteomes" id="UP000735302"/>
    </source>
</evidence>
<sequence length="86" mass="9842">MGYIVASMLQYGENEDAQGDLVCLWSKSCPRLIFPQGGHWRLARCDHMTFPGHPVFADGDWPWSSQTITPGSHDNNQTVQHRRTWN</sequence>
<accession>A0AAV4E152</accession>
<organism evidence="2 3">
    <name type="scientific">Plakobranchus ocellatus</name>
    <dbReference type="NCBI Taxonomy" id="259542"/>
    <lineage>
        <taxon>Eukaryota</taxon>
        <taxon>Metazoa</taxon>
        <taxon>Spiralia</taxon>
        <taxon>Lophotrochozoa</taxon>
        <taxon>Mollusca</taxon>
        <taxon>Gastropoda</taxon>
        <taxon>Heterobranchia</taxon>
        <taxon>Euthyneura</taxon>
        <taxon>Panpulmonata</taxon>
        <taxon>Sacoglossa</taxon>
        <taxon>Placobranchoidea</taxon>
        <taxon>Plakobranchidae</taxon>
        <taxon>Plakobranchus</taxon>
    </lineage>
</organism>
<proteinExistence type="predicted"/>
<comment type="caution">
    <text evidence="2">The sequence shown here is derived from an EMBL/GenBank/DDBJ whole genome shotgun (WGS) entry which is preliminary data.</text>
</comment>